<proteinExistence type="predicted"/>
<dbReference type="Proteomes" id="UP001346869">
    <property type="component" value="Unassembled WGS sequence"/>
</dbReference>
<keyword evidence="2" id="KW-1185">Reference proteome</keyword>
<reference evidence="1 2" key="2">
    <citation type="journal article" date="2023" name="Mol. Biol. Evol.">
        <title>Genomics of Secondarily Temperate Adaptation in the Only Non-Antarctic Icefish.</title>
        <authorList>
            <person name="Rivera-Colon A.G."/>
            <person name="Rayamajhi N."/>
            <person name="Minhas B.F."/>
            <person name="Madrigal G."/>
            <person name="Bilyk K.T."/>
            <person name="Yoon V."/>
            <person name="Hune M."/>
            <person name="Gregory S."/>
            <person name="Cheng C.H.C."/>
            <person name="Catchen J.M."/>
        </authorList>
    </citation>
    <scope>NUCLEOTIDE SEQUENCE [LARGE SCALE GENOMIC DNA]</scope>
    <source>
        <strain evidence="1">JMC-PN-2008</strain>
    </source>
</reference>
<evidence type="ECO:0000313" key="2">
    <source>
        <dbReference type="Proteomes" id="UP001346869"/>
    </source>
</evidence>
<comment type="caution">
    <text evidence="1">The sequence shown here is derived from an EMBL/GenBank/DDBJ whole genome shotgun (WGS) entry which is preliminary data.</text>
</comment>
<accession>A0AAN7WW19</accession>
<reference evidence="1 2" key="1">
    <citation type="journal article" date="2023" name="Genes (Basel)">
        <title>Chromosome-Level Genome Assembly and Circadian Gene Repertoire of the Patagonia Blennie Eleginops maclovinus-The Closest Ancestral Proxy of Antarctic Cryonotothenioids.</title>
        <authorList>
            <person name="Cheng C.C."/>
            <person name="Rivera-Colon A.G."/>
            <person name="Minhas B.F."/>
            <person name="Wilson L."/>
            <person name="Rayamajhi N."/>
            <person name="Vargas-Chacoff L."/>
            <person name="Catchen J.M."/>
        </authorList>
    </citation>
    <scope>NUCLEOTIDE SEQUENCE [LARGE SCALE GENOMIC DNA]</scope>
    <source>
        <strain evidence="1">JMC-PN-2008</strain>
    </source>
</reference>
<name>A0AAN7WW19_ELEMC</name>
<organism evidence="1 2">
    <name type="scientific">Eleginops maclovinus</name>
    <name type="common">Patagonian blennie</name>
    <name type="synonym">Eleginus maclovinus</name>
    <dbReference type="NCBI Taxonomy" id="56733"/>
    <lineage>
        <taxon>Eukaryota</taxon>
        <taxon>Metazoa</taxon>
        <taxon>Chordata</taxon>
        <taxon>Craniata</taxon>
        <taxon>Vertebrata</taxon>
        <taxon>Euteleostomi</taxon>
        <taxon>Actinopterygii</taxon>
        <taxon>Neopterygii</taxon>
        <taxon>Teleostei</taxon>
        <taxon>Neoteleostei</taxon>
        <taxon>Acanthomorphata</taxon>
        <taxon>Eupercaria</taxon>
        <taxon>Perciformes</taxon>
        <taxon>Notothenioidei</taxon>
        <taxon>Eleginopidae</taxon>
        <taxon>Eleginops</taxon>
    </lineage>
</organism>
<dbReference type="EMBL" id="JAUZQC010000023">
    <property type="protein sequence ID" value="KAK5849816.1"/>
    <property type="molecule type" value="Genomic_DNA"/>
</dbReference>
<evidence type="ECO:0000313" key="1">
    <source>
        <dbReference type="EMBL" id="KAK5849816.1"/>
    </source>
</evidence>
<protein>
    <submittedName>
        <fullName evidence="1">Uncharacterized protein</fullName>
    </submittedName>
</protein>
<sequence length="97" mass="10135">MIYIVSPSSACERTVGYILQQAVSEALVLLSSEWCCLAAASYPPICLALHFSSSGLSRPLATATRWPQAGLIPTTDPAGVTVVVYRRTAGTTTASGC</sequence>
<dbReference type="AlphaFoldDB" id="A0AAN7WW19"/>
<gene>
    <name evidence="1" type="ORF">PBY51_014121</name>
</gene>